<accession>A0AAD6P1N8</accession>
<dbReference type="Proteomes" id="UP001162972">
    <property type="component" value="Chromosome 5"/>
</dbReference>
<reference evidence="1 2" key="1">
    <citation type="journal article" date="2023" name="Int. J. Mol. Sci.">
        <title>De Novo Assembly and Annotation of 11 Diverse Shrub Willow (Salix) Genomes Reveals Novel Gene Organization in Sex-Linked Regions.</title>
        <authorList>
            <person name="Hyden B."/>
            <person name="Feng K."/>
            <person name="Yates T.B."/>
            <person name="Jawdy S."/>
            <person name="Cereghino C."/>
            <person name="Smart L.B."/>
            <person name="Muchero W."/>
        </authorList>
    </citation>
    <scope>NUCLEOTIDE SEQUENCE [LARGE SCALE GENOMIC DNA]</scope>
    <source>
        <tissue evidence="1">Shoot tip</tissue>
    </source>
</reference>
<dbReference type="AlphaFoldDB" id="A0AAD6P1N8"/>
<evidence type="ECO:0000313" key="1">
    <source>
        <dbReference type="EMBL" id="KAJ6413397.1"/>
    </source>
</evidence>
<keyword evidence="2" id="KW-1185">Reference proteome</keyword>
<dbReference type="EMBL" id="JAPFFJ010000013">
    <property type="protein sequence ID" value="KAJ6413397.1"/>
    <property type="molecule type" value="Genomic_DNA"/>
</dbReference>
<sequence length="95" mass="10826">MTTKTPPYWPDPPPPCPWLLLCSKKKRTAAFSCAPPQPAQLLIGFAENEFVAAKMIWLRHNRKPGHEPLHLLHTPWNSLHLFVGAQVIPEKRIKS</sequence>
<evidence type="ECO:0000313" key="2">
    <source>
        <dbReference type="Proteomes" id="UP001162972"/>
    </source>
</evidence>
<proteinExistence type="predicted"/>
<name>A0AAD6P1N8_9ROSI</name>
<organism evidence="1 2">
    <name type="scientific">Salix udensis</name>
    <dbReference type="NCBI Taxonomy" id="889485"/>
    <lineage>
        <taxon>Eukaryota</taxon>
        <taxon>Viridiplantae</taxon>
        <taxon>Streptophyta</taxon>
        <taxon>Embryophyta</taxon>
        <taxon>Tracheophyta</taxon>
        <taxon>Spermatophyta</taxon>
        <taxon>Magnoliopsida</taxon>
        <taxon>eudicotyledons</taxon>
        <taxon>Gunneridae</taxon>
        <taxon>Pentapetalae</taxon>
        <taxon>rosids</taxon>
        <taxon>fabids</taxon>
        <taxon>Malpighiales</taxon>
        <taxon>Salicaceae</taxon>
        <taxon>Saliceae</taxon>
        <taxon>Salix</taxon>
    </lineage>
</organism>
<protein>
    <submittedName>
        <fullName evidence="1">Uncharacterized protein</fullName>
    </submittedName>
</protein>
<comment type="caution">
    <text evidence="1">The sequence shown here is derived from an EMBL/GenBank/DDBJ whole genome shotgun (WGS) entry which is preliminary data.</text>
</comment>
<gene>
    <name evidence="1" type="ORF">OIU84_006237</name>
</gene>